<dbReference type="GO" id="GO:0000981">
    <property type="term" value="F:DNA-binding transcription factor activity, RNA polymerase II-specific"/>
    <property type="evidence" value="ECO:0000318"/>
    <property type="project" value="GO_Central"/>
</dbReference>
<dbReference type="Gene3D" id="4.10.280.10">
    <property type="entry name" value="Helix-loop-helix DNA-binding domain"/>
    <property type="match status" value="1"/>
</dbReference>
<dbReference type="InterPro" id="IPR011598">
    <property type="entry name" value="bHLH_dom"/>
</dbReference>
<reference evidence="8" key="2">
    <citation type="submission" date="2018-07" db="EMBL/GenBank/DDBJ databases">
        <title>WGS assembly of Glycine max.</title>
        <authorList>
            <person name="Schmutz J."/>
            <person name="Cannon S."/>
            <person name="Schlueter J."/>
            <person name="Ma J."/>
            <person name="Mitros T."/>
            <person name="Nelson W."/>
            <person name="Hyten D."/>
            <person name="Song Q."/>
            <person name="Thelen J."/>
            <person name="Cheng J."/>
            <person name="Xu D."/>
            <person name="Hellsten U."/>
            <person name="May G."/>
            <person name="Yu Y."/>
            <person name="Sakurai T."/>
            <person name="Umezawa T."/>
            <person name="Bhattacharyya M."/>
            <person name="Sandhu D."/>
            <person name="Valliyodan B."/>
            <person name="Lindquist E."/>
            <person name="Peto M."/>
            <person name="Grant D."/>
            <person name="Shu S."/>
            <person name="Goodstein D."/>
            <person name="Barry K."/>
            <person name="Futrell-Griggs M."/>
            <person name="Abernathy B."/>
            <person name="Du J."/>
            <person name="Tian Z."/>
            <person name="Zhu L."/>
            <person name="Gill N."/>
            <person name="Joshi T."/>
            <person name="Libault M."/>
            <person name="Sethuraman A."/>
            <person name="Zhang X."/>
            <person name="Shinozaki K."/>
            <person name="Nguyen H."/>
            <person name="Wing R."/>
            <person name="Cregan P."/>
            <person name="Specht J."/>
            <person name="Grimwood J."/>
            <person name="Rokhsar D."/>
            <person name="Stacey G."/>
            <person name="Shoemaker R."/>
            <person name="Jackson S."/>
        </authorList>
    </citation>
    <scope>NUCLEOTIDE SEQUENCE</scope>
    <source>
        <tissue evidence="8">Callus</tissue>
    </source>
</reference>
<organism evidence="8">
    <name type="scientific">Glycine max</name>
    <name type="common">Soybean</name>
    <name type="synonym">Glycine hispida</name>
    <dbReference type="NCBI Taxonomy" id="3847"/>
    <lineage>
        <taxon>Eukaryota</taxon>
        <taxon>Viridiplantae</taxon>
        <taxon>Streptophyta</taxon>
        <taxon>Embryophyta</taxon>
        <taxon>Tracheophyta</taxon>
        <taxon>Spermatophyta</taxon>
        <taxon>Magnoliopsida</taxon>
        <taxon>eudicotyledons</taxon>
        <taxon>Gunneridae</taxon>
        <taxon>Pentapetalae</taxon>
        <taxon>rosids</taxon>
        <taxon>fabids</taxon>
        <taxon>Fabales</taxon>
        <taxon>Fabaceae</taxon>
        <taxon>Papilionoideae</taxon>
        <taxon>50 kb inversion clade</taxon>
        <taxon>NPAAA clade</taxon>
        <taxon>indigoferoid/millettioid clade</taxon>
        <taxon>Phaseoleae</taxon>
        <taxon>Glycine</taxon>
        <taxon>Glycine subgen. Soja</taxon>
    </lineage>
</organism>
<dbReference type="Gramene" id="RCH53552">
    <property type="protein sequence ID" value="RCH53552"/>
    <property type="gene ID" value="GLYMA_U035800"/>
</dbReference>
<dbReference type="AlphaFoldDB" id="A0A367GKN3"/>
<keyword evidence="4" id="KW-0539">Nucleus</keyword>
<feature type="coiled-coil region" evidence="5">
    <location>
        <begin position="59"/>
        <end position="86"/>
    </location>
</feature>
<keyword evidence="5" id="KW-0175">Coiled coil</keyword>
<dbReference type="GO" id="GO:0006357">
    <property type="term" value="P:regulation of transcription by RNA polymerase II"/>
    <property type="evidence" value="ECO:0000318"/>
    <property type="project" value="GO_Central"/>
</dbReference>
<reference evidence="8" key="1">
    <citation type="journal article" date="2010" name="Nature">
        <title>Genome sequence of the palaeopolyploid soybean.</title>
        <authorList>
            <person name="Schmutz J."/>
            <person name="Cannon S.B."/>
            <person name="Schlueter J."/>
            <person name="Ma J."/>
            <person name="Mitros T."/>
            <person name="Nelson W."/>
            <person name="Hyten D.L."/>
            <person name="Song Q."/>
            <person name="Thelen J.J."/>
            <person name="Cheng J."/>
            <person name="Xu D."/>
            <person name="Hellsten U."/>
            <person name="May G.D."/>
            <person name="Yu Y."/>
            <person name="Sakurai T."/>
            <person name="Umezawa T."/>
            <person name="Bhattacharyya M.K."/>
            <person name="Sandhu D."/>
            <person name="Valliyodan B."/>
            <person name="Lindquist E."/>
            <person name="Peto M."/>
            <person name="Grant D."/>
            <person name="Shu S."/>
            <person name="Goodstein D."/>
            <person name="Barry K."/>
            <person name="Futrell-Griggs M."/>
            <person name="Abernathy B."/>
            <person name="Du J."/>
            <person name="Tian Z."/>
            <person name="Zhu L."/>
            <person name="Gill N."/>
            <person name="Joshi T."/>
            <person name="Libault M."/>
            <person name="Sethuraman A."/>
            <person name="Zhang X.-C."/>
            <person name="Shinozaki K."/>
            <person name="Nguyen H.T."/>
            <person name="Wing R.A."/>
            <person name="Cregan P."/>
            <person name="Specht J."/>
            <person name="Grimwood J."/>
            <person name="Rokhsar D."/>
            <person name="Stacey G."/>
            <person name="Shoemaker R.C."/>
            <person name="Jackson S.A."/>
        </authorList>
    </citation>
    <scope>NUCLEOTIDE SEQUENCE</scope>
    <source>
        <tissue evidence="8">Callus</tissue>
    </source>
</reference>
<dbReference type="InterPro" id="IPR015660">
    <property type="entry name" value="MASH1/Ascl1a-like"/>
</dbReference>
<evidence type="ECO:0000313" key="8">
    <source>
        <dbReference type="EMBL" id="RCH53552.1"/>
    </source>
</evidence>
<evidence type="ECO:0000256" key="3">
    <source>
        <dbReference type="ARBA" id="ARBA00023163"/>
    </source>
</evidence>
<evidence type="ECO:0000313" key="9">
    <source>
        <dbReference type="EnsemblPlants" id="RCH53552"/>
    </source>
</evidence>
<dbReference type="PANTHER" id="PTHR13935:SF46">
    <property type="entry name" value="TRANSCRIPTION FACTOR BHLH167-RELATED"/>
    <property type="match status" value="1"/>
</dbReference>
<protein>
    <recommendedName>
        <fullName evidence="7">BHLH domain-containing protein</fullName>
    </recommendedName>
</protein>
<evidence type="ECO:0000313" key="10">
    <source>
        <dbReference type="Proteomes" id="UP000008827"/>
    </source>
</evidence>
<dbReference type="Proteomes" id="UP000008827">
    <property type="component" value="Unassembled WGS sequence"/>
</dbReference>
<dbReference type="ExpressionAtlas" id="A0A367GKN3">
    <property type="expression patterns" value="baseline and differential"/>
</dbReference>
<sequence length="193" mass="22101">MMKKRVASTSNESSKLDRKTIERNRRTHMKSLCHQLSSLIPPNLKPVKPKLMLGLQDQLDLAARYIRQMTERVEKLKRQKEQAMSNQSNDGRKMFNNNVESKLPILELRDLGSGIEVILVTGLNKTFMLYEVISVLEEEGAEVVTASFSTVGDKIFYVVHAQAKISRVGVETTRVYNRLQEFIVPPEIWPEDV</sequence>
<keyword evidence="10" id="KW-1185">Reference proteome</keyword>
<dbReference type="SMR" id="A0A367GKN3"/>
<evidence type="ECO:0000256" key="1">
    <source>
        <dbReference type="ARBA" id="ARBA00004123"/>
    </source>
</evidence>
<feature type="region of interest" description="Disordered" evidence="6">
    <location>
        <begin position="1"/>
        <end position="21"/>
    </location>
</feature>
<accession>A0A367GKN3</accession>
<dbReference type="RefSeq" id="XP_003527022.1">
    <property type="nucleotide sequence ID" value="XM_003526974.5"/>
</dbReference>
<dbReference type="InterPro" id="IPR036638">
    <property type="entry name" value="HLH_DNA-bd_sf"/>
</dbReference>
<evidence type="ECO:0000259" key="7">
    <source>
        <dbReference type="PROSITE" id="PS50888"/>
    </source>
</evidence>
<dbReference type="GO" id="GO:0046983">
    <property type="term" value="F:protein dimerization activity"/>
    <property type="evidence" value="ECO:0007669"/>
    <property type="project" value="InterPro"/>
</dbReference>
<dbReference type="PANTHER" id="PTHR13935">
    <property type="entry name" value="ACHAETE-SCUTE TRANSCRIPTION FACTOR-RELATED"/>
    <property type="match status" value="1"/>
</dbReference>
<dbReference type="PaxDb" id="3847-GLYMA06G19490.1"/>
<gene>
    <name evidence="9" type="primary">LOC100809363</name>
    <name evidence="8" type="ORF">GLYMA_U035800</name>
</gene>
<dbReference type="EnsemblPlants" id="RCH53552">
    <property type="protein sequence ID" value="RCH53552"/>
    <property type="gene ID" value="GLYMA_U035800"/>
</dbReference>
<reference evidence="9" key="3">
    <citation type="submission" date="2019-01" db="UniProtKB">
        <authorList>
            <consortium name="EnsemblPlants"/>
        </authorList>
    </citation>
    <scope>IDENTIFICATION</scope>
    <source>
        <strain evidence="9">Williams 82</strain>
    </source>
</reference>
<evidence type="ECO:0000256" key="2">
    <source>
        <dbReference type="ARBA" id="ARBA00023015"/>
    </source>
</evidence>
<dbReference type="KEGG" id="gmx:100809363"/>
<dbReference type="EMBL" id="KZ847320">
    <property type="protein sequence ID" value="RCH53552.1"/>
    <property type="molecule type" value="Genomic_DNA"/>
</dbReference>
<comment type="subcellular location">
    <subcellularLocation>
        <location evidence="1">Nucleus</location>
    </subcellularLocation>
</comment>
<dbReference type="GeneID" id="100809363"/>
<dbReference type="SUPFAM" id="SSF47459">
    <property type="entry name" value="HLH, helix-loop-helix DNA-binding domain"/>
    <property type="match status" value="1"/>
</dbReference>
<dbReference type="GO" id="GO:0090575">
    <property type="term" value="C:RNA polymerase II transcription regulator complex"/>
    <property type="evidence" value="ECO:0000318"/>
    <property type="project" value="GO_Central"/>
</dbReference>
<keyword evidence="3" id="KW-0804">Transcription</keyword>
<name>A0A367GKN3_SOYBN</name>
<feature type="domain" description="BHLH" evidence="7">
    <location>
        <begin position="13"/>
        <end position="69"/>
    </location>
</feature>
<dbReference type="PROSITE" id="PS50888">
    <property type="entry name" value="BHLH"/>
    <property type="match status" value="1"/>
</dbReference>
<keyword evidence="2" id="KW-0805">Transcription regulation</keyword>
<evidence type="ECO:0000256" key="6">
    <source>
        <dbReference type="SAM" id="MobiDB-lite"/>
    </source>
</evidence>
<dbReference type="OMA" id="ADRFTHI"/>
<dbReference type="OrthoDB" id="1870484at2759"/>
<proteinExistence type="predicted"/>
<evidence type="ECO:0000256" key="5">
    <source>
        <dbReference type="SAM" id="Coils"/>
    </source>
</evidence>
<dbReference type="GO" id="GO:0000977">
    <property type="term" value="F:RNA polymerase II transcription regulatory region sequence-specific DNA binding"/>
    <property type="evidence" value="ECO:0000318"/>
    <property type="project" value="GO_Central"/>
</dbReference>
<evidence type="ECO:0000256" key="4">
    <source>
        <dbReference type="ARBA" id="ARBA00023242"/>
    </source>
</evidence>